<dbReference type="AlphaFoldDB" id="A0ABD3L4P6"/>
<keyword evidence="4" id="KW-1185">Reference proteome</keyword>
<name>A0ABD3L4P6_EUCGL</name>
<proteinExistence type="predicted"/>
<dbReference type="EMBL" id="JBJKBG010000003">
    <property type="protein sequence ID" value="KAL3744831.1"/>
    <property type="molecule type" value="Genomic_DNA"/>
</dbReference>
<feature type="region of interest" description="Disordered" evidence="2">
    <location>
        <begin position="168"/>
        <end position="209"/>
    </location>
</feature>
<organism evidence="3 4">
    <name type="scientific">Eucalyptus globulus</name>
    <name type="common">Tasmanian blue gum</name>
    <dbReference type="NCBI Taxonomy" id="34317"/>
    <lineage>
        <taxon>Eukaryota</taxon>
        <taxon>Viridiplantae</taxon>
        <taxon>Streptophyta</taxon>
        <taxon>Embryophyta</taxon>
        <taxon>Tracheophyta</taxon>
        <taxon>Spermatophyta</taxon>
        <taxon>Magnoliopsida</taxon>
        <taxon>eudicotyledons</taxon>
        <taxon>Gunneridae</taxon>
        <taxon>Pentapetalae</taxon>
        <taxon>rosids</taxon>
        <taxon>malvids</taxon>
        <taxon>Myrtales</taxon>
        <taxon>Myrtaceae</taxon>
        <taxon>Myrtoideae</taxon>
        <taxon>Eucalypteae</taxon>
        <taxon>Eucalyptus</taxon>
    </lineage>
</organism>
<evidence type="ECO:0000313" key="4">
    <source>
        <dbReference type="Proteomes" id="UP001634007"/>
    </source>
</evidence>
<keyword evidence="1" id="KW-0175">Coiled coil</keyword>
<dbReference type="Pfam" id="PF03357">
    <property type="entry name" value="Snf7"/>
    <property type="match status" value="2"/>
</dbReference>
<dbReference type="Proteomes" id="UP001634007">
    <property type="component" value="Unassembled WGS sequence"/>
</dbReference>
<comment type="caution">
    <text evidence="3">The sequence shown here is derived from an EMBL/GenBank/DDBJ whole genome shotgun (WGS) entry which is preliminary data.</text>
</comment>
<dbReference type="PANTHER" id="PTHR22761:SF75">
    <property type="entry name" value="VACUOLAR PROTEIN SORTING-ASSOCIATED PROTEIN 32 HOMOLOG 2"/>
    <property type="match status" value="1"/>
</dbReference>
<feature type="compositionally biased region" description="Acidic residues" evidence="2">
    <location>
        <begin position="184"/>
        <end position="199"/>
    </location>
</feature>
<dbReference type="Gene3D" id="1.10.287.1060">
    <property type="entry name" value="ESAT-6-like"/>
    <property type="match status" value="1"/>
</dbReference>
<reference evidence="3 4" key="1">
    <citation type="submission" date="2024-11" db="EMBL/GenBank/DDBJ databases">
        <title>Chromosome-level genome assembly of Eucalyptus globulus Labill. provides insights into its genome evolution.</title>
        <authorList>
            <person name="Li X."/>
        </authorList>
    </citation>
    <scope>NUCLEOTIDE SEQUENCE [LARGE SCALE GENOMIC DNA]</scope>
    <source>
        <strain evidence="3">CL2024</strain>
        <tissue evidence="3">Fresh tender leaves</tissue>
    </source>
</reference>
<evidence type="ECO:0000313" key="3">
    <source>
        <dbReference type="EMBL" id="KAL3744831.1"/>
    </source>
</evidence>
<feature type="coiled-coil region" evidence="1">
    <location>
        <begin position="18"/>
        <end position="52"/>
    </location>
</feature>
<feature type="compositionally biased region" description="Polar residues" evidence="2">
    <location>
        <begin position="168"/>
        <end position="180"/>
    </location>
</feature>
<dbReference type="PANTHER" id="PTHR22761">
    <property type="entry name" value="CHARGED MULTIVESICULAR BODY PROTEIN"/>
    <property type="match status" value="1"/>
</dbReference>
<accession>A0ABD3L4P6</accession>
<sequence length="230" mass="25756">MSGWTGWLFKKLKLGTDAQPLTTTMDKLKERLKKLKKEAQAFEKNASGEVEKAKEFIRAGNREAAKLCLRKKRLYEQQIEQFRHYEFQIGEQVSHQDSMIQNFLDICFWDWMTDMGMVQIIKLKGAKAKTETVDALKIAAAAMQEMEKAITINGRGEIMNEIDLMASSRQTQDSLPTTSGAAADVDEDELEAELNELEGADPVPQRTDEEDELAALQAEMALGAGLAAHS</sequence>
<dbReference type="InterPro" id="IPR005024">
    <property type="entry name" value="Snf7_fam"/>
</dbReference>
<gene>
    <name evidence="3" type="ORF">ACJRO7_014009</name>
</gene>
<evidence type="ECO:0000256" key="1">
    <source>
        <dbReference type="SAM" id="Coils"/>
    </source>
</evidence>
<protein>
    <submittedName>
        <fullName evidence="3">Uncharacterized protein</fullName>
    </submittedName>
</protein>
<evidence type="ECO:0000256" key="2">
    <source>
        <dbReference type="SAM" id="MobiDB-lite"/>
    </source>
</evidence>